<dbReference type="InterPro" id="IPR011453">
    <property type="entry name" value="DUF1559"/>
</dbReference>
<dbReference type="NCBIfam" id="TIGR04294">
    <property type="entry name" value="pre_pil_HX9DG"/>
    <property type="match status" value="1"/>
</dbReference>
<evidence type="ECO:0000259" key="2">
    <source>
        <dbReference type="Pfam" id="PF07596"/>
    </source>
</evidence>
<dbReference type="RefSeq" id="WP_283431252.1">
    <property type="nucleotide sequence ID" value="NZ_FXUG01000001.1"/>
</dbReference>
<keyword evidence="1" id="KW-0472">Membrane</keyword>
<keyword evidence="1" id="KW-1133">Transmembrane helix</keyword>
<dbReference type="InterPro" id="IPR027558">
    <property type="entry name" value="Pre_pil_HX9DG_C"/>
</dbReference>
<proteinExistence type="predicted"/>
<reference evidence="3 4" key="1">
    <citation type="submission" date="2017-05" db="EMBL/GenBank/DDBJ databases">
        <authorList>
            <person name="Varghese N."/>
            <person name="Submissions S."/>
        </authorList>
    </citation>
    <scope>NUCLEOTIDE SEQUENCE [LARGE SCALE GENOMIC DNA]</scope>
    <source>
        <strain evidence="3 4">DSM 25457</strain>
    </source>
</reference>
<dbReference type="SUPFAM" id="SSF54523">
    <property type="entry name" value="Pili subunits"/>
    <property type="match status" value="1"/>
</dbReference>
<keyword evidence="1" id="KW-0812">Transmembrane</keyword>
<dbReference type="InterPro" id="IPR045584">
    <property type="entry name" value="Pilin-like"/>
</dbReference>
<keyword evidence="4" id="KW-1185">Reference proteome</keyword>
<dbReference type="InterPro" id="IPR012902">
    <property type="entry name" value="N_methyl_site"/>
</dbReference>
<protein>
    <submittedName>
        <fullName evidence="3">Prepilin-type N-terminal cleavage/methylation domain-containing protein</fullName>
    </submittedName>
</protein>
<evidence type="ECO:0000313" key="4">
    <source>
        <dbReference type="Proteomes" id="UP001158067"/>
    </source>
</evidence>
<dbReference type="Pfam" id="PF07596">
    <property type="entry name" value="SBP_bac_10"/>
    <property type="match status" value="1"/>
</dbReference>
<dbReference type="NCBIfam" id="TIGR02532">
    <property type="entry name" value="IV_pilin_GFxxxE"/>
    <property type="match status" value="1"/>
</dbReference>
<evidence type="ECO:0000256" key="1">
    <source>
        <dbReference type="SAM" id="Phobius"/>
    </source>
</evidence>
<organism evidence="3 4">
    <name type="scientific">Neorhodopirellula lusitana</name>
    <dbReference type="NCBI Taxonomy" id="445327"/>
    <lineage>
        <taxon>Bacteria</taxon>
        <taxon>Pseudomonadati</taxon>
        <taxon>Planctomycetota</taxon>
        <taxon>Planctomycetia</taxon>
        <taxon>Pirellulales</taxon>
        <taxon>Pirellulaceae</taxon>
        <taxon>Neorhodopirellula</taxon>
    </lineage>
</organism>
<feature type="domain" description="DUF1559" evidence="2">
    <location>
        <begin position="43"/>
        <end position="319"/>
    </location>
</feature>
<sequence length="339" mass="36681">MQKPVPPNVSRSIRSRPGFTLVELLVVIAIIGVLVGLLLPAVQAAREAARRVQCSNNLKQIGLGIHNYESTYRRIPWGAKGGWGFSWTTDILAFVEQTALADIVPYGEKGAATGNLLESQRFRELAQAPVMAFRCPSQYGPLAIEMDQIPNRVINSYLGNAGGDVVLDYYSDDPTATNPRTGFDKGNGVFLATDFCHGTPSAPDCNNTPDRRGLAWSDVLDGLSNTAMVGETRFIEFAACKTCDHFMLYHPDIDLAAGAPNGADFSEALGSLHHQFNLDIADGAGNTEIEISLGSYHPGGLHLLTCDGAVRFVNEAMDDVVRHKLGSRNGRETIDADEF</sequence>
<evidence type="ECO:0000313" key="3">
    <source>
        <dbReference type="EMBL" id="SMP44289.1"/>
    </source>
</evidence>
<dbReference type="Gene3D" id="3.30.700.10">
    <property type="entry name" value="Glycoprotein, Type 4 Pilin"/>
    <property type="match status" value="1"/>
</dbReference>
<dbReference type="PANTHER" id="PTHR30093:SF2">
    <property type="entry name" value="TYPE II SECRETION SYSTEM PROTEIN H"/>
    <property type="match status" value="1"/>
</dbReference>
<dbReference type="EMBL" id="FXUG01000001">
    <property type="protein sequence ID" value="SMP44289.1"/>
    <property type="molecule type" value="Genomic_DNA"/>
</dbReference>
<accession>A0ABY1PS62</accession>
<gene>
    <name evidence="3" type="ORF">SAMN06265222_1011114</name>
</gene>
<name>A0ABY1PS62_9BACT</name>
<comment type="caution">
    <text evidence="3">The sequence shown here is derived from an EMBL/GenBank/DDBJ whole genome shotgun (WGS) entry which is preliminary data.</text>
</comment>
<feature type="transmembrane region" description="Helical" evidence="1">
    <location>
        <begin position="21"/>
        <end position="42"/>
    </location>
</feature>
<dbReference type="PANTHER" id="PTHR30093">
    <property type="entry name" value="GENERAL SECRETION PATHWAY PROTEIN G"/>
    <property type="match status" value="1"/>
</dbReference>
<dbReference type="Pfam" id="PF07963">
    <property type="entry name" value="N_methyl"/>
    <property type="match status" value="1"/>
</dbReference>
<dbReference type="Proteomes" id="UP001158067">
    <property type="component" value="Unassembled WGS sequence"/>
</dbReference>